<comment type="caution">
    <text evidence="1">The sequence shown here is derived from an EMBL/GenBank/DDBJ whole genome shotgun (WGS) entry which is preliminary data.</text>
</comment>
<sequence length="192" mass="21858">MEWGWGSSTSTNSQNSVEIDYEVQQLLETRSKLEKADDDLYADADFYFQQQEVIRLSCGRESTVDDNLNCCNNSVTAENDSTQLNIDDPQEAAKLWFKSQEESEKLPLRAWTTNFPFMRIVGHSISPPFVSQSSLNAEEVFAEDDTRSKTKELLIQNLLKYVLNEMDRRKGKEEMHGVRVASVTKYVAGGRG</sequence>
<gene>
    <name evidence="1" type="ORF">TrLO_g63</name>
</gene>
<evidence type="ECO:0000313" key="2">
    <source>
        <dbReference type="Proteomes" id="UP001165122"/>
    </source>
</evidence>
<dbReference type="EMBL" id="BRXW01000044">
    <property type="protein sequence ID" value="GMI02513.1"/>
    <property type="molecule type" value="Genomic_DNA"/>
</dbReference>
<dbReference type="AlphaFoldDB" id="A0A9W7F5W3"/>
<dbReference type="OrthoDB" id="10474030at2759"/>
<dbReference type="Proteomes" id="UP001165122">
    <property type="component" value="Unassembled WGS sequence"/>
</dbReference>
<name>A0A9W7F5W3_9STRA</name>
<organism evidence="1 2">
    <name type="scientific">Triparma laevis f. longispina</name>
    <dbReference type="NCBI Taxonomy" id="1714387"/>
    <lineage>
        <taxon>Eukaryota</taxon>
        <taxon>Sar</taxon>
        <taxon>Stramenopiles</taxon>
        <taxon>Ochrophyta</taxon>
        <taxon>Bolidophyceae</taxon>
        <taxon>Parmales</taxon>
        <taxon>Triparmaceae</taxon>
        <taxon>Triparma</taxon>
    </lineage>
</organism>
<accession>A0A9W7F5W3</accession>
<proteinExistence type="predicted"/>
<keyword evidence="2" id="KW-1185">Reference proteome</keyword>
<evidence type="ECO:0000313" key="1">
    <source>
        <dbReference type="EMBL" id="GMI02513.1"/>
    </source>
</evidence>
<reference evidence="2" key="1">
    <citation type="journal article" date="2023" name="Commun. Biol.">
        <title>Genome analysis of Parmales, the sister group of diatoms, reveals the evolutionary specialization of diatoms from phago-mixotrophs to photoautotrophs.</title>
        <authorList>
            <person name="Ban H."/>
            <person name="Sato S."/>
            <person name="Yoshikawa S."/>
            <person name="Yamada K."/>
            <person name="Nakamura Y."/>
            <person name="Ichinomiya M."/>
            <person name="Sato N."/>
            <person name="Blanc-Mathieu R."/>
            <person name="Endo H."/>
            <person name="Kuwata A."/>
            <person name="Ogata H."/>
        </authorList>
    </citation>
    <scope>NUCLEOTIDE SEQUENCE [LARGE SCALE GENOMIC DNA]</scope>
    <source>
        <strain evidence="2">NIES 3700</strain>
    </source>
</reference>
<protein>
    <submittedName>
        <fullName evidence="1">Uncharacterized protein</fullName>
    </submittedName>
</protein>